<dbReference type="AlphaFoldDB" id="A0A1T4QPF6"/>
<reference evidence="4" key="1">
    <citation type="submission" date="2017-02" db="EMBL/GenBank/DDBJ databases">
        <authorList>
            <person name="Varghese N."/>
            <person name="Submissions S."/>
        </authorList>
    </citation>
    <scope>NUCLEOTIDE SEQUENCE [LARGE SCALE GENOMIC DNA]</scope>
    <source>
        <strain evidence="4">DSM 22224</strain>
    </source>
</reference>
<dbReference type="Gene3D" id="2.60.120.560">
    <property type="entry name" value="Exo-inulinase, domain 1"/>
    <property type="match status" value="1"/>
</dbReference>
<dbReference type="Pfam" id="PF06439">
    <property type="entry name" value="3keto-disac_hyd"/>
    <property type="match status" value="1"/>
</dbReference>
<organism evidence="3 4">
    <name type="scientific">Chitinophaga eiseniae</name>
    <dbReference type="NCBI Taxonomy" id="634771"/>
    <lineage>
        <taxon>Bacteria</taxon>
        <taxon>Pseudomonadati</taxon>
        <taxon>Bacteroidota</taxon>
        <taxon>Chitinophagia</taxon>
        <taxon>Chitinophagales</taxon>
        <taxon>Chitinophagaceae</taxon>
        <taxon>Chitinophaga</taxon>
    </lineage>
</organism>
<evidence type="ECO:0000259" key="2">
    <source>
        <dbReference type="Pfam" id="PF06439"/>
    </source>
</evidence>
<sequence length="207" mass="23210">MIYMKRSFLKFVLGAALVLGTSSTFAQKAQSLFNGKNLDGWKIHGTEKWYVEKGELICESGPDKEYGYLATDNKYQNFELTLQFKQEADGNSGVFFHSSLEGTKVAGWQAEVAPPNMHTGGIYESYGRGWLIKPEAEKEKYLKMGEWNTMKIRVNGDQVTTWLNGHEMITLKDEKIGAIDGQIALQIHSGGGIKVKWKNIKLVPLKG</sequence>
<proteinExistence type="predicted"/>
<dbReference type="STRING" id="634771.SAMN04488128_102470"/>
<feature type="signal peptide" evidence="1">
    <location>
        <begin position="1"/>
        <end position="26"/>
    </location>
</feature>
<evidence type="ECO:0000313" key="3">
    <source>
        <dbReference type="EMBL" id="SKA05128.1"/>
    </source>
</evidence>
<feature type="domain" description="3-keto-alpha-glucoside-1,2-lyase/3-keto-2-hydroxy-glucal hydratase" evidence="2">
    <location>
        <begin position="29"/>
        <end position="202"/>
    </location>
</feature>
<dbReference type="Proteomes" id="UP000190367">
    <property type="component" value="Unassembled WGS sequence"/>
</dbReference>
<evidence type="ECO:0000313" key="4">
    <source>
        <dbReference type="Proteomes" id="UP000190367"/>
    </source>
</evidence>
<dbReference type="EMBL" id="FUWZ01000002">
    <property type="protein sequence ID" value="SKA05128.1"/>
    <property type="molecule type" value="Genomic_DNA"/>
</dbReference>
<accession>A0A1T4QPF6</accession>
<feature type="chain" id="PRO_5010565240" description="3-keto-alpha-glucoside-1,2-lyase/3-keto-2-hydroxy-glucal hydratase domain-containing protein" evidence="1">
    <location>
        <begin position="27"/>
        <end position="207"/>
    </location>
</feature>
<evidence type="ECO:0000256" key="1">
    <source>
        <dbReference type="SAM" id="SignalP"/>
    </source>
</evidence>
<keyword evidence="4" id="KW-1185">Reference proteome</keyword>
<gene>
    <name evidence="3" type="ORF">SAMN04488128_102470</name>
</gene>
<keyword evidence="1" id="KW-0732">Signal</keyword>
<dbReference type="GO" id="GO:0016787">
    <property type="term" value="F:hydrolase activity"/>
    <property type="evidence" value="ECO:0007669"/>
    <property type="project" value="InterPro"/>
</dbReference>
<name>A0A1T4QPF6_9BACT</name>
<dbReference type="InterPro" id="IPR010496">
    <property type="entry name" value="AL/BT2_dom"/>
</dbReference>
<protein>
    <recommendedName>
        <fullName evidence="2">3-keto-alpha-glucoside-1,2-lyase/3-keto-2-hydroxy-glucal hydratase domain-containing protein</fullName>
    </recommendedName>
</protein>